<feature type="compositionally biased region" description="Polar residues" evidence="1">
    <location>
        <begin position="78"/>
        <end position="88"/>
    </location>
</feature>
<evidence type="ECO:0000256" key="1">
    <source>
        <dbReference type="SAM" id="MobiDB-lite"/>
    </source>
</evidence>
<organism evidence="2 3">
    <name type="scientific">Alligator mississippiensis</name>
    <name type="common">American alligator</name>
    <dbReference type="NCBI Taxonomy" id="8496"/>
    <lineage>
        <taxon>Eukaryota</taxon>
        <taxon>Metazoa</taxon>
        <taxon>Chordata</taxon>
        <taxon>Craniata</taxon>
        <taxon>Vertebrata</taxon>
        <taxon>Euteleostomi</taxon>
        <taxon>Archelosauria</taxon>
        <taxon>Archosauria</taxon>
        <taxon>Crocodylia</taxon>
        <taxon>Alligatoridae</taxon>
        <taxon>Alligatorinae</taxon>
        <taxon>Alligator</taxon>
    </lineage>
</organism>
<protein>
    <submittedName>
        <fullName evidence="2">Uncharacterized protein</fullName>
    </submittedName>
</protein>
<reference evidence="2 3" key="1">
    <citation type="journal article" date="2012" name="Genome Biol.">
        <title>Sequencing three crocodilian genomes to illuminate the evolution of archosaurs and amniotes.</title>
        <authorList>
            <person name="St John J.A."/>
            <person name="Braun E.L."/>
            <person name="Isberg S.R."/>
            <person name="Miles L.G."/>
            <person name="Chong A.Y."/>
            <person name="Gongora J."/>
            <person name="Dalzell P."/>
            <person name="Moran C."/>
            <person name="Bed'hom B."/>
            <person name="Abzhanov A."/>
            <person name="Burgess S.C."/>
            <person name="Cooksey A.M."/>
            <person name="Castoe T.A."/>
            <person name="Crawford N.G."/>
            <person name="Densmore L.D."/>
            <person name="Drew J.C."/>
            <person name="Edwards S.V."/>
            <person name="Faircloth B.C."/>
            <person name="Fujita M.K."/>
            <person name="Greenwold M.J."/>
            <person name="Hoffmann F.G."/>
            <person name="Howard J.M."/>
            <person name="Iguchi T."/>
            <person name="Janes D.E."/>
            <person name="Khan S.Y."/>
            <person name="Kohno S."/>
            <person name="de Koning A.J."/>
            <person name="Lance S.L."/>
            <person name="McCarthy F.M."/>
            <person name="McCormack J.E."/>
            <person name="Merchant M.E."/>
            <person name="Peterson D.G."/>
            <person name="Pollock D.D."/>
            <person name="Pourmand N."/>
            <person name="Raney B.J."/>
            <person name="Roessler K.A."/>
            <person name="Sanford J.R."/>
            <person name="Sawyer R.H."/>
            <person name="Schmidt C.J."/>
            <person name="Triplett E.W."/>
            <person name="Tuberville T.D."/>
            <person name="Venegas-Anaya M."/>
            <person name="Howard J.T."/>
            <person name="Jarvis E.D."/>
            <person name="Guillette L.J.Jr."/>
            <person name="Glenn T.C."/>
            <person name="Green R.E."/>
            <person name="Ray D.A."/>
        </authorList>
    </citation>
    <scope>NUCLEOTIDE SEQUENCE [LARGE SCALE GENOMIC DNA]</scope>
    <source>
        <strain evidence="2">KSC_2009_1</strain>
    </source>
</reference>
<evidence type="ECO:0000313" key="3">
    <source>
        <dbReference type="Proteomes" id="UP000050525"/>
    </source>
</evidence>
<comment type="caution">
    <text evidence="2">The sequence shown here is derived from an EMBL/GenBank/DDBJ whole genome shotgun (WGS) entry which is preliminary data.</text>
</comment>
<name>A0A151NQ10_ALLMI</name>
<accession>A0A151NQ10</accession>
<evidence type="ECO:0000313" key="2">
    <source>
        <dbReference type="EMBL" id="KYO38864.1"/>
    </source>
</evidence>
<feature type="region of interest" description="Disordered" evidence="1">
    <location>
        <begin position="30"/>
        <end position="88"/>
    </location>
</feature>
<feature type="compositionally biased region" description="Low complexity" evidence="1">
    <location>
        <begin position="61"/>
        <end position="72"/>
    </location>
</feature>
<keyword evidence="3" id="KW-1185">Reference proteome</keyword>
<sequence>MPKTNADLVPYLESKKNVLSVTFWRRPNTGKTCTLHGPFPPAPSKSEPGPAYSAASKLDSAAGAPLKPGGPAEVADSPNISLHWASSS</sequence>
<dbReference type="AlphaFoldDB" id="A0A151NQ10"/>
<proteinExistence type="predicted"/>
<dbReference type="EMBL" id="AKHW03002440">
    <property type="protein sequence ID" value="KYO38864.1"/>
    <property type="molecule type" value="Genomic_DNA"/>
</dbReference>
<dbReference type="Proteomes" id="UP000050525">
    <property type="component" value="Unassembled WGS sequence"/>
</dbReference>
<gene>
    <name evidence="2" type="ORF">Y1Q_0023520</name>
</gene>